<dbReference type="InterPro" id="IPR050237">
    <property type="entry name" value="ATP-dep_AMP-bd_enzyme"/>
</dbReference>
<keyword evidence="3" id="KW-0436">Ligase</keyword>
<dbReference type="Gene3D" id="3.30.300.30">
    <property type="match status" value="1"/>
</dbReference>
<organism evidence="3 4">
    <name type="scientific">Brevibacillus choshinensis</name>
    <dbReference type="NCBI Taxonomy" id="54911"/>
    <lineage>
        <taxon>Bacteria</taxon>
        <taxon>Bacillati</taxon>
        <taxon>Bacillota</taxon>
        <taxon>Bacilli</taxon>
        <taxon>Bacillales</taxon>
        <taxon>Paenibacillaceae</taxon>
        <taxon>Brevibacillus</taxon>
    </lineage>
</organism>
<accession>A0ABR5NEV8</accession>
<dbReference type="CDD" id="cd05936">
    <property type="entry name" value="FC-FACS_FadD_like"/>
    <property type="match status" value="1"/>
</dbReference>
<dbReference type="EC" id="6.2.1.3" evidence="3"/>
<evidence type="ECO:0000259" key="1">
    <source>
        <dbReference type="Pfam" id="PF00501"/>
    </source>
</evidence>
<dbReference type="PROSITE" id="PS00455">
    <property type="entry name" value="AMP_BINDING"/>
    <property type="match status" value="1"/>
</dbReference>
<evidence type="ECO:0000313" key="4">
    <source>
        <dbReference type="Proteomes" id="UP000051063"/>
    </source>
</evidence>
<dbReference type="Pfam" id="PF00501">
    <property type="entry name" value="AMP-binding"/>
    <property type="match status" value="1"/>
</dbReference>
<dbReference type="InterPro" id="IPR042099">
    <property type="entry name" value="ANL_N_sf"/>
</dbReference>
<dbReference type="Gene3D" id="3.40.50.12780">
    <property type="entry name" value="N-terminal domain of ligase-like"/>
    <property type="match status" value="1"/>
</dbReference>
<dbReference type="InterPro" id="IPR045851">
    <property type="entry name" value="AMP-bd_C_sf"/>
</dbReference>
<protein>
    <submittedName>
        <fullName evidence="3">Long-chain fatty acid--CoA ligase</fullName>
        <ecNumber evidence="3">6.2.1.3</ecNumber>
    </submittedName>
</protein>
<dbReference type="InterPro" id="IPR025110">
    <property type="entry name" value="AMP-bd_C"/>
</dbReference>
<gene>
    <name evidence="3" type="ORF">AN963_09665</name>
</gene>
<name>A0ABR5NEV8_BRECH</name>
<feature type="domain" description="AMP-binding enzyme C-terminal" evidence="2">
    <location>
        <begin position="416"/>
        <end position="490"/>
    </location>
</feature>
<reference evidence="3 4" key="1">
    <citation type="submission" date="2015-09" db="EMBL/GenBank/DDBJ databases">
        <title>Genome sequencing project for genomic taxonomy and phylogenomics of Bacillus-like bacteria.</title>
        <authorList>
            <person name="Liu B."/>
            <person name="Wang J."/>
            <person name="Zhu Y."/>
            <person name="Liu G."/>
            <person name="Chen Q."/>
            <person name="Chen Z."/>
            <person name="Lan J."/>
            <person name="Che J."/>
            <person name="Ge C."/>
            <person name="Shi H."/>
            <person name="Pan Z."/>
            <person name="Liu X."/>
        </authorList>
    </citation>
    <scope>NUCLEOTIDE SEQUENCE [LARGE SCALE GENOMIC DNA]</scope>
    <source>
        <strain evidence="3 4">DSM 8552</strain>
    </source>
</reference>
<dbReference type="SUPFAM" id="SSF56801">
    <property type="entry name" value="Acetyl-CoA synthetase-like"/>
    <property type="match status" value="1"/>
</dbReference>
<dbReference type="PANTHER" id="PTHR43767:SF3">
    <property type="entry name" value="LONG-CHAIN-FATTY-ACID--COA LIGASE"/>
    <property type="match status" value="1"/>
</dbReference>
<dbReference type="EMBL" id="LJJB01000007">
    <property type="protein sequence ID" value="KQL49931.1"/>
    <property type="molecule type" value="Genomic_DNA"/>
</dbReference>
<evidence type="ECO:0000259" key="2">
    <source>
        <dbReference type="Pfam" id="PF13193"/>
    </source>
</evidence>
<dbReference type="Proteomes" id="UP000051063">
    <property type="component" value="Unassembled WGS sequence"/>
</dbReference>
<proteinExistence type="predicted"/>
<dbReference type="GO" id="GO:0004467">
    <property type="term" value="F:long-chain fatty acid-CoA ligase activity"/>
    <property type="evidence" value="ECO:0007669"/>
    <property type="project" value="UniProtKB-EC"/>
</dbReference>
<dbReference type="PANTHER" id="PTHR43767">
    <property type="entry name" value="LONG-CHAIN-FATTY-ACID--COA LIGASE"/>
    <property type="match status" value="1"/>
</dbReference>
<comment type="caution">
    <text evidence="3">The sequence shown here is derived from an EMBL/GenBank/DDBJ whole genome shotgun (WGS) entry which is preliminary data.</text>
</comment>
<feature type="domain" description="AMP-dependent synthetase/ligase" evidence="1">
    <location>
        <begin position="9"/>
        <end position="366"/>
    </location>
</feature>
<evidence type="ECO:0000313" key="3">
    <source>
        <dbReference type="EMBL" id="KQL49931.1"/>
    </source>
</evidence>
<dbReference type="InterPro" id="IPR000873">
    <property type="entry name" value="AMP-dep_synth/lig_dom"/>
</dbReference>
<dbReference type="RefSeq" id="WP_055744257.1">
    <property type="nucleotide sequence ID" value="NZ_LJJB01000007.1"/>
</dbReference>
<dbReference type="NCBIfam" id="NF004837">
    <property type="entry name" value="PRK06187.1"/>
    <property type="match status" value="1"/>
</dbReference>
<keyword evidence="4" id="KW-1185">Reference proteome</keyword>
<dbReference type="InterPro" id="IPR020845">
    <property type="entry name" value="AMP-binding_CS"/>
</dbReference>
<dbReference type="Pfam" id="PF13193">
    <property type="entry name" value="AMP-binding_C"/>
    <property type="match status" value="1"/>
</dbReference>
<sequence>MYHLNENLKRSAHNFPDRPAYVFQGESTTYAELDQQVEFLAASLAKRGIGKGDAVALLVDNRPHFVSAYYAILRVGAAVVPMNPIYTPREIGYILSNSKAKAVIALSALEPVLSELKDQLSDLELLIYTEVAGDALTVDQLIQEQETEYDEPERDENDLAVILYTSGTTGQPKGAMLSHKNMDSNAEAMGTLFELEPDDRMVAVLPMFHVFCMTVCLNGPIRSGATILIVQRFHPVEVVNVLRDQKASCFAGVPTMYNYMLQLPTATRADFATIRVCCSGGASMPVELLHKFEEKYGVKIMEGYGLSEAAPATAFNPIRGTRKPGSVGIDLPGVINKVIDPEGNEVPRGEVGELVVFGPNVMLGYLGLPEETNAALRNGWLHTGDLARMDEEGYVYIVDRKKDMILVDGYNVYPREVEEVLYQHPAIIEAAVIGIPDEVHGEAVKAFVALKEIAVSQEDIVAFCTDKLAKYKIPRQVEFVAELPKNSTGKILRRSLRN</sequence>